<feature type="transmembrane region" description="Helical" evidence="1">
    <location>
        <begin position="32"/>
        <end position="53"/>
    </location>
</feature>
<keyword evidence="3" id="KW-1185">Reference proteome</keyword>
<dbReference type="Proteomes" id="UP001519288">
    <property type="component" value="Unassembled WGS sequence"/>
</dbReference>
<dbReference type="RefSeq" id="WP_209861292.1">
    <property type="nucleotide sequence ID" value="NZ_JAGGLD010000002.1"/>
</dbReference>
<dbReference type="GO" id="GO:0016301">
    <property type="term" value="F:kinase activity"/>
    <property type="evidence" value="ECO:0007669"/>
    <property type="project" value="UniProtKB-KW"/>
</dbReference>
<evidence type="ECO:0000313" key="3">
    <source>
        <dbReference type="Proteomes" id="UP001519288"/>
    </source>
</evidence>
<reference evidence="2 3" key="1">
    <citation type="submission" date="2021-03" db="EMBL/GenBank/DDBJ databases">
        <title>Genomic Encyclopedia of Type Strains, Phase IV (KMG-IV): sequencing the most valuable type-strain genomes for metagenomic binning, comparative biology and taxonomic classification.</title>
        <authorList>
            <person name="Goeker M."/>
        </authorList>
    </citation>
    <scope>NUCLEOTIDE SEQUENCE [LARGE SCALE GENOMIC DNA]</scope>
    <source>
        <strain evidence="2 3">DSM 26806</strain>
    </source>
</reference>
<protein>
    <submittedName>
        <fullName evidence="2">Signal transduction histidine kinase</fullName>
    </submittedName>
</protein>
<name>A0ABS4JGG8_9BACL</name>
<evidence type="ECO:0000256" key="1">
    <source>
        <dbReference type="SAM" id="Phobius"/>
    </source>
</evidence>
<keyword evidence="2" id="KW-0808">Transferase</keyword>
<keyword evidence="1" id="KW-1133">Transmembrane helix</keyword>
<keyword evidence="1" id="KW-0812">Transmembrane</keyword>
<organism evidence="2 3">
    <name type="scientific">Paenibacillus shirakamiensis</name>
    <dbReference type="NCBI Taxonomy" id="1265935"/>
    <lineage>
        <taxon>Bacteria</taxon>
        <taxon>Bacillati</taxon>
        <taxon>Bacillota</taxon>
        <taxon>Bacilli</taxon>
        <taxon>Bacillales</taxon>
        <taxon>Paenibacillaceae</taxon>
        <taxon>Paenibacillus</taxon>
    </lineage>
</organism>
<accession>A0ABS4JGG8</accession>
<evidence type="ECO:0000313" key="2">
    <source>
        <dbReference type="EMBL" id="MBP2000820.1"/>
    </source>
</evidence>
<feature type="transmembrane region" description="Helical" evidence="1">
    <location>
        <begin position="84"/>
        <end position="102"/>
    </location>
</feature>
<dbReference type="EMBL" id="JAGGLD010000002">
    <property type="protein sequence ID" value="MBP2000820.1"/>
    <property type="molecule type" value="Genomic_DNA"/>
</dbReference>
<gene>
    <name evidence="2" type="ORF">J2Z69_001851</name>
</gene>
<keyword evidence="1" id="KW-0472">Membrane</keyword>
<keyword evidence="2" id="KW-0418">Kinase</keyword>
<feature type="transmembrane region" description="Helical" evidence="1">
    <location>
        <begin position="6"/>
        <end position="25"/>
    </location>
</feature>
<proteinExistence type="predicted"/>
<feature type="transmembrane region" description="Helical" evidence="1">
    <location>
        <begin position="59"/>
        <end position="77"/>
    </location>
</feature>
<comment type="caution">
    <text evidence="2">The sequence shown here is derived from an EMBL/GenBank/DDBJ whole genome shotgun (WGS) entry which is preliminary data.</text>
</comment>
<sequence length="103" mass="11422">MGELLILFVVIALASILFIGMLLAAKDAKWRNIAFVLLVVMAILITFMNFTALPSNETTERMVAIVFGLLAVIGMLFKFRSEKVANMLVTASVVLGMLQMFFF</sequence>